<dbReference type="SUPFAM" id="SSF46785">
    <property type="entry name" value="Winged helix' DNA-binding domain"/>
    <property type="match status" value="1"/>
</dbReference>
<dbReference type="GO" id="GO:0004794">
    <property type="term" value="F:threonine deaminase activity"/>
    <property type="evidence" value="ECO:0007669"/>
    <property type="project" value="TreeGrafter"/>
</dbReference>
<evidence type="ECO:0000256" key="2">
    <source>
        <dbReference type="ARBA" id="ARBA00022898"/>
    </source>
</evidence>
<dbReference type="PANTHER" id="PTHR48078:SF6">
    <property type="entry name" value="L-THREONINE DEHYDRATASE CATABOLIC TDCB"/>
    <property type="match status" value="1"/>
</dbReference>
<protein>
    <submittedName>
        <fullName evidence="6">Pyridoxal-phosphate dependent enzyme</fullName>
    </submittedName>
</protein>
<evidence type="ECO:0000256" key="3">
    <source>
        <dbReference type="ARBA" id="ARBA00023239"/>
    </source>
</evidence>
<dbReference type="InterPro" id="IPR001926">
    <property type="entry name" value="TrpB-like_PALP"/>
</dbReference>
<evidence type="ECO:0000259" key="5">
    <source>
        <dbReference type="Pfam" id="PF08461"/>
    </source>
</evidence>
<dbReference type="EMBL" id="DSEU01000070">
    <property type="protein sequence ID" value="HEM67928.1"/>
    <property type="molecule type" value="Genomic_DNA"/>
</dbReference>
<dbReference type="GO" id="GO:0006565">
    <property type="term" value="P:L-serine catabolic process"/>
    <property type="evidence" value="ECO:0007669"/>
    <property type="project" value="TreeGrafter"/>
</dbReference>
<comment type="caution">
    <text evidence="6">The sequence shown here is derived from an EMBL/GenBank/DDBJ whole genome shotgun (WGS) entry which is preliminary data.</text>
</comment>
<dbReference type="GO" id="GO:0006567">
    <property type="term" value="P:L-threonine catabolic process"/>
    <property type="evidence" value="ECO:0007669"/>
    <property type="project" value="TreeGrafter"/>
</dbReference>
<dbReference type="SUPFAM" id="SSF53686">
    <property type="entry name" value="Tryptophan synthase beta subunit-like PLP-dependent enzymes"/>
    <property type="match status" value="1"/>
</dbReference>
<keyword evidence="3" id="KW-0456">Lyase</keyword>
<evidence type="ECO:0000259" key="4">
    <source>
        <dbReference type="Pfam" id="PF00291"/>
    </source>
</evidence>
<feature type="domain" description="Tryptophan synthase beta chain-like PALP" evidence="4">
    <location>
        <begin position="74"/>
        <end position="357"/>
    </location>
</feature>
<name>A0A7J2U577_9CREN</name>
<proteinExistence type="predicted"/>
<reference evidence="6" key="1">
    <citation type="journal article" date="2020" name="mSystems">
        <title>Genome- and Community-Level Interaction Insights into Carbon Utilization and Element Cycling Functions of Hydrothermarchaeota in Hydrothermal Sediment.</title>
        <authorList>
            <person name="Zhou Z."/>
            <person name="Liu Y."/>
            <person name="Xu W."/>
            <person name="Pan J."/>
            <person name="Luo Z.H."/>
            <person name="Li M."/>
        </authorList>
    </citation>
    <scope>NUCLEOTIDE SEQUENCE [LARGE SCALE GENOMIC DNA]</scope>
    <source>
        <strain evidence="6">SpSt-125</strain>
    </source>
</reference>
<dbReference type="InterPro" id="IPR013668">
    <property type="entry name" value="RNase_R_HTH_12"/>
</dbReference>
<comment type="cofactor">
    <cofactor evidence="1">
        <name>pyridoxal 5'-phosphate</name>
        <dbReference type="ChEBI" id="CHEBI:597326"/>
    </cofactor>
</comment>
<keyword evidence="2" id="KW-0663">Pyridoxal phosphate</keyword>
<dbReference type="InterPro" id="IPR036388">
    <property type="entry name" value="WH-like_DNA-bd_sf"/>
</dbReference>
<accession>A0A7J2U577</accession>
<sequence length="470" mass="52412">MTPKYLVCPSCKTLYEFVASIKSCPRCSAPLFTIYEDLEQVLKKVIVNARERAIQGLGVWSFGELLPTKFIGKSLGEGWTPTVRLEKFANVLGVDILIKNESRNPSGTFIDRGTSIDVQVAYENSFSKIVSASLGDYAISLSVYAKRYEMSVTHYIPRFVEPWKLYMLTLLGDTIVEVEDYPSAVRKASRMSAKNQHYLSIPCSPTVIDGYRTIVFELIQTLQKIDWIAVPVGDGVLATAIFKGLNEIKDVLDIDTPRILTVKLSENSEKTLQKSAEPTLTELSGGIVRNILTTILRDSASHISIERSEVFTIAAQLAELEGIIVDPVGVASLAGVKMATELGIVGRGEKTLVIISGSPSKDSYVLYKIIEHGGKEKLLQRITEGRDATYISNTQKEILKILYEARQCYAYRIWKKLKNLGYNITLQTVHHHLKNLVEKGYVRILGSDGKRLLYTISELGEEYLDKELGT</sequence>
<dbReference type="PANTHER" id="PTHR48078">
    <property type="entry name" value="THREONINE DEHYDRATASE, MITOCHONDRIAL-RELATED"/>
    <property type="match status" value="1"/>
</dbReference>
<dbReference type="Gene3D" id="1.10.10.10">
    <property type="entry name" value="Winged helix-like DNA-binding domain superfamily/Winged helix DNA-binding domain"/>
    <property type="match status" value="1"/>
</dbReference>
<dbReference type="Gene3D" id="3.40.50.1100">
    <property type="match status" value="2"/>
</dbReference>
<evidence type="ECO:0000256" key="1">
    <source>
        <dbReference type="ARBA" id="ARBA00001933"/>
    </source>
</evidence>
<evidence type="ECO:0000313" key="6">
    <source>
        <dbReference type="EMBL" id="HEM67928.1"/>
    </source>
</evidence>
<dbReference type="Pfam" id="PF08461">
    <property type="entry name" value="WHD_RNase_R"/>
    <property type="match status" value="1"/>
</dbReference>
<dbReference type="InterPro" id="IPR036052">
    <property type="entry name" value="TrpB-like_PALP_sf"/>
</dbReference>
<gene>
    <name evidence="6" type="ORF">ENO26_10265</name>
</gene>
<dbReference type="AlphaFoldDB" id="A0A7J2U577"/>
<dbReference type="GO" id="GO:0003941">
    <property type="term" value="F:L-serine ammonia-lyase activity"/>
    <property type="evidence" value="ECO:0007669"/>
    <property type="project" value="TreeGrafter"/>
</dbReference>
<organism evidence="6">
    <name type="scientific">Ignisphaera aggregans</name>
    <dbReference type="NCBI Taxonomy" id="334771"/>
    <lineage>
        <taxon>Archaea</taxon>
        <taxon>Thermoproteota</taxon>
        <taxon>Thermoprotei</taxon>
        <taxon>Desulfurococcales</taxon>
        <taxon>Desulfurococcaceae</taxon>
        <taxon>Ignisphaera</taxon>
    </lineage>
</organism>
<dbReference type="GO" id="GO:0009097">
    <property type="term" value="P:isoleucine biosynthetic process"/>
    <property type="evidence" value="ECO:0007669"/>
    <property type="project" value="TreeGrafter"/>
</dbReference>
<feature type="domain" description="Ribonuclease R winged-helix" evidence="5">
    <location>
        <begin position="397"/>
        <end position="452"/>
    </location>
</feature>
<dbReference type="InterPro" id="IPR050147">
    <property type="entry name" value="Ser/Thr_Dehydratase"/>
</dbReference>
<dbReference type="InterPro" id="IPR036390">
    <property type="entry name" value="WH_DNA-bd_sf"/>
</dbReference>
<dbReference type="Pfam" id="PF00291">
    <property type="entry name" value="PALP"/>
    <property type="match status" value="1"/>
</dbReference>